<dbReference type="InterPro" id="IPR001303">
    <property type="entry name" value="Aldolase_II/adducin_N"/>
</dbReference>
<organism evidence="8 9">
    <name type="scientific">bacterium (Candidatus Ratteibacteria) CG_4_9_14_3_um_filter_41_21</name>
    <dbReference type="NCBI Taxonomy" id="2014289"/>
    <lineage>
        <taxon>Bacteria</taxon>
        <taxon>Candidatus Ratteibacteria</taxon>
    </lineage>
</organism>
<dbReference type="InterPro" id="IPR050197">
    <property type="entry name" value="Aldolase_class_II_sugar_metab"/>
</dbReference>
<evidence type="ECO:0000256" key="5">
    <source>
        <dbReference type="ARBA" id="ARBA00022723"/>
    </source>
</evidence>
<dbReference type="GO" id="GO:0019323">
    <property type="term" value="P:pentose catabolic process"/>
    <property type="evidence" value="ECO:0007669"/>
    <property type="project" value="TreeGrafter"/>
</dbReference>
<evidence type="ECO:0000313" key="8">
    <source>
        <dbReference type="EMBL" id="PJA62009.1"/>
    </source>
</evidence>
<dbReference type="Pfam" id="PF00596">
    <property type="entry name" value="Aldolase_II"/>
    <property type="match status" value="1"/>
</dbReference>
<dbReference type="EC" id="5.1.3.4" evidence="4"/>
<evidence type="ECO:0000313" key="9">
    <source>
        <dbReference type="Proteomes" id="UP000229213"/>
    </source>
</evidence>
<evidence type="ECO:0000256" key="3">
    <source>
        <dbReference type="ARBA" id="ARBA00010037"/>
    </source>
</evidence>
<evidence type="ECO:0000256" key="4">
    <source>
        <dbReference type="ARBA" id="ARBA00013186"/>
    </source>
</evidence>
<protein>
    <recommendedName>
        <fullName evidence="4">L-ribulose-5-phosphate 4-epimerase</fullName>
        <ecNumber evidence="4">5.1.3.4</ecNumber>
    </recommendedName>
</protein>
<dbReference type="GO" id="GO:0016832">
    <property type="term" value="F:aldehyde-lyase activity"/>
    <property type="evidence" value="ECO:0007669"/>
    <property type="project" value="TreeGrafter"/>
</dbReference>
<dbReference type="GO" id="GO:0005829">
    <property type="term" value="C:cytosol"/>
    <property type="evidence" value="ECO:0007669"/>
    <property type="project" value="TreeGrafter"/>
</dbReference>
<dbReference type="InterPro" id="IPR036409">
    <property type="entry name" value="Aldolase_II/adducin_N_sf"/>
</dbReference>
<evidence type="ECO:0000256" key="1">
    <source>
        <dbReference type="ARBA" id="ARBA00001726"/>
    </source>
</evidence>
<feature type="domain" description="Class II aldolase/adducin N-terminal" evidence="7">
    <location>
        <begin position="20"/>
        <end position="200"/>
    </location>
</feature>
<comment type="catalytic activity">
    <reaction evidence="1">
        <text>L-ribulose 5-phosphate = D-xylulose 5-phosphate</text>
        <dbReference type="Rhea" id="RHEA:22368"/>
        <dbReference type="ChEBI" id="CHEBI:57737"/>
        <dbReference type="ChEBI" id="CHEBI:58226"/>
        <dbReference type="EC" id="5.1.3.4"/>
    </reaction>
</comment>
<keyword evidence="8" id="KW-0413">Isomerase</keyword>
<dbReference type="PANTHER" id="PTHR22789:SF8">
    <property type="entry name" value="L-RIBULOSE-5-PHOSPHATE 4-EPIMERASE SGBE"/>
    <property type="match status" value="1"/>
</dbReference>
<evidence type="ECO:0000259" key="7">
    <source>
        <dbReference type="SMART" id="SM01007"/>
    </source>
</evidence>
<dbReference type="GO" id="GO:0008742">
    <property type="term" value="F:L-ribulose-phosphate 4-epimerase activity"/>
    <property type="evidence" value="ECO:0007669"/>
    <property type="project" value="UniProtKB-EC"/>
</dbReference>
<sequence length="237" mass="26739">MELKKILNKEQRKKWESLKREVLEANKALPKKGLVVETFGNVSEILRFKNTALIVIKPSGVDYDSLKLEDLVTVGLNGKKLDGKLKPSVDTPHHLYIYRNLKEIGGIVHTHSLYATTWAATGRPIPVYNTTHADKFGKEIPCAPYADNRDNHIGKTIIKYCKKGVPAILLKKHGAFIFGTNAKKSVEIASELEFVAKLAFHYLLLSQILEIKPKEMSKREVTLWRKRHLPGGGYGQE</sequence>
<dbReference type="Gene3D" id="3.40.225.10">
    <property type="entry name" value="Class II aldolase/adducin N-terminal domain"/>
    <property type="match status" value="1"/>
</dbReference>
<gene>
    <name evidence="8" type="primary">araD</name>
    <name evidence="8" type="ORF">CO162_03315</name>
</gene>
<proteinExistence type="inferred from homology"/>
<dbReference type="Proteomes" id="UP000229213">
    <property type="component" value="Unassembled WGS sequence"/>
</dbReference>
<reference evidence="9" key="1">
    <citation type="submission" date="2017-09" db="EMBL/GenBank/DDBJ databases">
        <title>Depth-based differentiation of microbial function through sediment-hosted aquifers and enrichment of novel symbionts in the deep terrestrial subsurface.</title>
        <authorList>
            <person name="Probst A.J."/>
            <person name="Ladd B."/>
            <person name="Jarett J.K."/>
            <person name="Geller-Mcgrath D.E."/>
            <person name="Sieber C.M.K."/>
            <person name="Emerson J.B."/>
            <person name="Anantharaman K."/>
            <person name="Thomas B.C."/>
            <person name="Malmstrom R."/>
            <person name="Stieglmeier M."/>
            <person name="Klingl A."/>
            <person name="Woyke T."/>
            <person name="Ryan C.M."/>
            <person name="Banfield J.F."/>
        </authorList>
    </citation>
    <scope>NUCLEOTIDE SEQUENCE [LARGE SCALE GENOMIC DNA]</scope>
</reference>
<name>A0A2M7YGB6_9BACT</name>
<dbReference type="PANTHER" id="PTHR22789">
    <property type="entry name" value="FUCULOSE PHOSPHATE ALDOLASE"/>
    <property type="match status" value="1"/>
</dbReference>
<accession>A0A2M7YGB6</accession>
<keyword evidence="6" id="KW-0862">Zinc</keyword>
<dbReference type="AlphaFoldDB" id="A0A2M7YGB6"/>
<evidence type="ECO:0000256" key="6">
    <source>
        <dbReference type="ARBA" id="ARBA00022833"/>
    </source>
</evidence>
<dbReference type="SMART" id="SM01007">
    <property type="entry name" value="Aldolase_II"/>
    <property type="match status" value="1"/>
</dbReference>
<dbReference type="SUPFAM" id="SSF53639">
    <property type="entry name" value="AraD/HMP-PK domain-like"/>
    <property type="match status" value="1"/>
</dbReference>
<comment type="cofactor">
    <cofactor evidence="2">
        <name>Zn(2+)</name>
        <dbReference type="ChEBI" id="CHEBI:29105"/>
    </cofactor>
</comment>
<dbReference type="GO" id="GO:0046872">
    <property type="term" value="F:metal ion binding"/>
    <property type="evidence" value="ECO:0007669"/>
    <property type="project" value="UniProtKB-KW"/>
</dbReference>
<comment type="caution">
    <text evidence="8">The sequence shown here is derived from an EMBL/GenBank/DDBJ whole genome shotgun (WGS) entry which is preliminary data.</text>
</comment>
<comment type="similarity">
    <text evidence="3">Belongs to the aldolase class II family. AraD/FucA subfamily.</text>
</comment>
<dbReference type="EMBL" id="PFWI01000110">
    <property type="protein sequence ID" value="PJA62009.1"/>
    <property type="molecule type" value="Genomic_DNA"/>
</dbReference>
<keyword evidence="5" id="KW-0479">Metal-binding</keyword>
<evidence type="ECO:0000256" key="2">
    <source>
        <dbReference type="ARBA" id="ARBA00001947"/>
    </source>
</evidence>